<feature type="compositionally biased region" description="Low complexity" evidence="1">
    <location>
        <begin position="333"/>
        <end position="345"/>
    </location>
</feature>
<gene>
    <name evidence="2" type="ORF">SAMN05443639_105249</name>
</gene>
<dbReference type="EMBL" id="FOIJ01000005">
    <property type="protein sequence ID" value="SET90479.1"/>
    <property type="molecule type" value="Genomic_DNA"/>
</dbReference>
<dbReference type="Proteomes" id="UP000199181">
    <property type="component" value="Unassembled WGS sequence"/>
</dbReference>
<accession>A0A1I0I215</accession>
<name>A0A1I0I215_9BACT</name>
<proteinExistence type="predicted"/>
<dbReference type="AlphaFoldDB" id="A0A1I0I215"/>
<evidence type="ECO:0000313" key="2">
    <source>
        <dbReference type="EMBL" id="SET90479.1"/>
    </source>
</evidence>
<feature type="region of interest" description="Disordered" evidence="1">
    <location>
        <begin position="311"/>
        <end position="352"/>
    </location>
</feature>
<evidence type="ECO:0000313" key="3">
    <source>
        <dbReference type="Proteomes" id="UP000199181"/>
    </source>
</evidence>
<reference evidence="3" key="1">
    <citation type="submission" date="2016-10" db="EMBL/GenBank/DDBJ databases">
        <authorList>
            <person name="Varghese N."/>
            <person name="Submissions S."/>
        </authorList>
    </citation>
    <scope>NUCLEOTIDE SEQUENCE [LARGE SCALE GENOMIC DNA]</scope>
    <source>
        <strain evidence="3">DSM 16858</strain>
    </source>
</reference>
<organism evidence="2 3">
    <name type="scientific">Stigmatella erecta</name>
    <dbReference type="NCBI Taxonomy" id="83460"/>
    <lineage>
        <taxon>Bacteria</taxon>
        <taxon>Pseudomonadati</taxon>
        <taxon>Myxococcota</taxon>
        <taxon>Myxococcia</taxon>
        <taxon>Myxococcales</taxon>
        <taxon>Cystobacterineae</taxon>
        <taxon>Archangiaceae</taxon>
        <taxon>Stigmatella</taxon>
    </lineage>
</organism>
<protein>
    <submittedName>
        <fullName evidence="2">Uncharacterized protein</fullName>
    </submittedName>
</protein>
<evidence type="ECO:0000256" key="1">
    <source>
        <dbReference type="SAM" id="MobiDB-lite"/>
    </source>
</evidence>
<sequence length="377" mass="40587">MDGQPSGLPGGLSTQAVKALPSPATAEALWEGEGACVAAPPEALYPAGMSEDVAGRPPEVPAQGSAVLSELESLGSQAAYEEFLAAASALEPHLLEECGADIVLAYHNVVRGVEAVLGRGAVLMGRLPDVNAVDLSRMPLLVQGLAFAALQVERERHASQFGALFEQAQRWRRKLRKAAEALAEAELLTAADIDEVRLSARRGTLEDGLALIALLLRNEEKTSGRSPLTGSDVREAEGAFGQLRMLLAPQGDGSEGSSTAALRKAIEMRDRFWTLLIQRHDVLWRCGAWLFGQNVDDTVLPLPSRHAVIPRPRLEAPRRGGPGAVEAPRRNSEPSVPAPARAASPGHDSSRHLRDLQNEMERKVRFFVRMGVLPHHR</sequence>
<keyword evidence="3" id="KW-1185">Reference proteome</keyword>